<dbReference type="AlphaFoldDB" id="A0A845SVR5"/>
<dbReference type="OrthoDB" id="183622at2"/>
<dbReference type="Proteomes" id="UP000446348">
    <property type="component" value="Unassembled WGS sequence"/>
</dbReference>
<dbReference type="EMBL" id="QXWZ01000010">
    <property type="protein sequence ID" value="NBI78611.1"/>
    <property type="molecule type" value="Genomic_DNA"/>
</dbReference>
<evidence type="ECO:0000313" key="5">
    <source>
        <dbReference type="Proteomes" id="UP000462501"/>
    </source>
</evidence>
<protein>
    <submittedName>
        <fullName evidence="3">MYG1 family protein</fullName>
    </submittedName>
</protein>
<evidence type="ECO:0000256" key="1">
    <source>
        <dbReference type="ARBA" id="ARBA00010105"/>
    </source>
</evidence>
<reference evidence="2 4" key="1">
    <citation type="submission" date="2018-08" db="EMBL/GenBank/DDBJ databases">
        <title>Murine metabolic-syndrome-specific gut microbial biobank.</title>
        <authorList>
            <person name="Liu C."/>
        </authorList>
    </citation>
    <scope>NUCLEOTIDE SEQUENCE [LARGE SCALE GENOMIC DNA]</scope>
    <source>
        <strain evidence="2 4">X69</strain>
    </source>
</reference>
<dbReference type="PANTHER" id="PTHR11215:SF1">
    <property type="entry name" value="MYG1 EXONUCLEASE"/>
    <property type="match status" value="1"/>
</dbReference>
<dbReference type="Pfam" id="PF03690">
    <property type="entry name" value="MYG1_exonuc"/>
    <property type="match status" value="1"/>
</dbReference>
<sequence length="280" mass="30713">MMMVPDSAVTHGGRFHADDVFSSALLRLLNPKIEIRRVMRLPEKFHGFAFDIGGGDFDHHQKGAPVRENGVPYAAFGLLWRAFGGWLITDSEECARFDQHFIQPLDLDDNTGCGSETAALIALFNPGWDSREPADKCFWDAVSFAQVILEKRLESVRSMCRARGYVEEALRSMEHGVVTLEQFAPWKAVLPASDAQFVVYPSQRGGYSAQGVPADDETHALKVPFPAEWAGRGEEELPGLSGIATLRFCHNNRFLIAAGTHADAVAACHAAQKICGQTPG</sequence>
<reference evidence="3 5" key="2">
    <citation type="submission" date="2019-06" db="EMBL/GenBank/DDBJ databases">
        <title>Draft genome sequences of 15 bacterial species constituting the stable defined intestinal microbiota of the GM15 gnotobiotic mouse model.</title>
        <authorList>
            <person name="Elie C."/>
            <person name="Mathieu A."/>
            <person name="Saliou A."/>
            <person name="Darnaud M."/>
            <person name="Leulier F."/>
            <person name="Tamellini A."/>
        </authorList>
    </citation>
    <scope>NUCLEOTIDE SEQUENCE [LARGE SCALE GENOMIC DNA]</scope>
    <source>
        <strain evidence="3 5">JM4-15</strain>
    </source>
</reference>
<dbReference type="InterPro" id="IPR003226">
    <property type="entry name" value="MYG1_exonuclease"/>
</dbReference>
<evidence type="ECO:0000313" key="3">
    <source>
        <dbReference type="EMBL" id="NDO38402.1"/>
    </source>
</evidence>
<dbReference type="EMBL" id="VIQT01000008">
    <property type="protein sequence ID" value="NDO38402.1"/>
    <property type="molecule type" value="Genomic_DNA"/>
</dbReference>
<comment type="caution">
    <text evidence="3">The sequence shown here is derived from an EMBL/GenBank/DDBJ whole genome shotgun (WGS) entry which is preliminary data.</text>
</comment>
<dbReference type="PANTHER" id="PTHR11215">
    <property type="entry name" value="METAL DEPENDENT HYDROLASE - RELATED"/>
    <property type="match status" value="1"/>
</dbReference>
<organism evidence="3 5">
    <name type="scientific">Anaerotruncus colihominis</name>
    <dbReference type="NCBI Taxonomy" id="169435"/>
    <lineage>
        <taxon>Bacteria</taxon>
        <taxon>Bacillati</taxon>
        <taxon>Bacillota</taxon>
        <taxon>Clostridia</taxon>
        <taxon>Eubacteriales</taxon>
        <taxon>Oscillospiraceae</taxon>
        <taxon>Anaerotruncus</taxon>
    </lineage>
</organism>
<accession>A0A845SVR5</accession>
<dbReference type="RefSeq" id="WP_160209452.1">
    <property type="nucleotide sequence ID" value="NZ_CAMUSJ010000001.1"/>
</dbReference>
<gene>
    <name evidence="2" type="ORF">D3Z39_06980</name>
    <name evidence="3" type="ORF">FMM72_03925</name>
</gene>
<name>A0A845SVR5_9FIRM</name>
<comment type="similarity">
    <text evidence="1">Belongs to the MYG1 family.</text>
</comment>
<proteinExistence type="inferred from homology"/>
<evidence type="ECO:0000313" key="2">
    <source>
        <dbReference type="EMBL" id="NBI78611.1"/>
    </source>
</evidence>
<dbReference type="GO" id="GO:0005737">
    <property type="term" value="C:cytoplasm"/>
    <property type="evidence" value="ECO:0007669"/>
    <property type="project" value="TreeGrafter"/>
</dbReference>
<evidence type="ECO:0000313" key="4">
    <source>
        <dbReference type="Proteomes" id="UP000446348"/>
    </source>
</evidence>
<dbReference type="Proteomes" id="UP000462501">
    <property type="component" value="Unassembled WGS sequence"/>
</dbReference>